<sequence>MIAMLPDDMTPTVDRQNDDKVGLWVTDDDAEAGDKFHGFLLTPSQALGTAEELMAVAGEIVGKDEAVTIWAQTLTGGTATIAGQQHHMIVATDRDHRTIRLAFSEEALRDLSAQIHTLLTAGGTPQ</sequence>
<keyword evidence="2" id="KW-1185">Reference proteome</keyword>
<accession>A0A239FA75</accession>
<evidence type="ECO:0000313" key="2">
    <source>
        <dbReference type="Proteomes" id="UP000198281"/>
    </source>
</evidence>
<dbReference type="RefSeq" id="WP_089219423.1">
    <property type="nucleotide sequence ID" value="NZ_FZOS01000008.1"/>
</dbReference>
<name>A0A239FA75_9SPHN</name>
<reference evidence="2" key="1">
    <citation type="submission" date="2017-06" db="EMBL/GenBank/DDBJ databases">
        <authorList>
            <person name="Varghese N."/>
            <person name="Submissions S."/>
        </authorList>
    </citation>
    <scope>NUCLEOTIDE SEQUENCE [LARGE SCALE GENOMIC DNA]</scope>
    <source>
        <strain evidence="2">LNB2</strain>
    </source>
</reference>
<proteinExistence type="predicted"/>
<evidence type="ECO:0000313" key="1">
    <source>
        <dbReference type="EMBL" id="SNS53727.1"/>
    </source>
</evidence>
<gene>
    <name evidence="1" type="ORF">SAMN06295912_108140</name>
</gene>
<dbReference type="AlphaFoldDB" id="A0A239FA75"/>
<dbReference type="EMBL" id="FZOS01000008">
    <property type="protein sequence ID" value="SNS53727.1"/>
    <property type="molecule type" value="Genomic_DNA"/>
</dbReference>
<protein>
    <submittedName>
        <fullName evidence="1">Uncharacterized protein</fullName>
    </submittedName>
</protein>
<dbReference type="Proteomes" id="UP000198281">
    <property type="component" value="Unassembled WGS sequence"/>
</dbReference>
<organism evidence="1 2">
    <name type="scientific">Edaphosphingomonas laterariae</name>
    <dbReference type="NCBI Taxonomy" id="861865"/>
    <lineage>
        <taxon>Bacteria</taxon>
        <taxon>Pseudomonadati</taxon>
        <taxon>Pseudomonadota</taxon>
        <taxon>Alphaproteobacteria</taxon>
        <taxon>Sphingomonadales</taxon>
        <taxon>Rhizorhabdaceae</taxon>
        <taxon>Edaphosphingomonas</taxon>
    </lineage>
</organism>